<dbReference type="STRING" id="655353.SAMN04488056_10992"/>
<evidence type="ECO:0000256" key="3">
    <source>
        <dbReference type="ARBA" id="ARBA00022475"/>
    </source>
</evidence>
<keyword evidence="8" id="KW-1278">Translocase</keyword>
<dbReference type="EMBL" id="FOVR01000009">
    <property type="protein sequence ID" value="SFO61887.1"/>
    <property type="molecule type" value="Genomic_DNA"/>
</dbReference>
<keyword evidence="10" id="KW-0472">Membrane</keyword>
<dbReference type="Pfam" id="PF00005">
    <property type="entry name" value="ABC_tran"/>
    <property type="match status" value="1"/>
</dbReference>
<dbReference type="GO" id="GO:0006829">
    <property type="term" value="P:zinc ion transport"/>
    <property type="evidence" value="ECO:0007669"/>
    <property type="project" value="UniProtKB-KW"/>
</dbReference>
<comment type="similarity">
    <text evidence="1">Belongs to the ABC transporter superfamily.</text>
</comment>
<evidence type="ECO:0000256" key="2">
    <source>
        <dbReference type="ARBA" id="ARBA00022448"/>
    </source>
</evidence>
<sequence>MPHTDPLLVGTDITVKADGKTLLNNVSVSVCENEIVTIIGPNGGGKTTLLKSLLGLRPIASGSVKRKKNLNLGYVPQKLVIDRTLPLTVQRLMQLTGSYKRAQIEDALGETGVAHKIHDNIHSLSGGEMQRVLLARAIIRQPELMVLDEPVQGVDYLGEIALYQLIEAIRNKYKCGILLVSHDLHMVMRASNRVICLNTHVCCSGQPTDVEQSPDYQRLFGSRGLQTMAPYGHRHGHFHDIPPDPASLGDHSAEGHSCENHHHCDHEGHNHAG</sequence>
<feature type="domain" description="ABC transporter" evidence="12">
    <location>
        <begin position="8"/>
        <end position="223"/>
    </location>
</feature>
<dbReference type="InterPro" id="IPR050153">
    <property type="entry name" value="Metal_Ion_Import_ABC"/>
</dbReference>
<evidence type="ECO:0000256" key="11">
    <source>
        <dbReference type="SAM" id="MobiDB-lite"/>
    </source>
</evidence>
<dbReference type="Gene3D" id="3.40.50.300">
    <property type="entry name" value="P-loop containing nucleotide triphosphate hydrolases"/>
    <property type="match status" value="1"/>
</dbReference>
<evidence type="ECO:0000313" key="14">
    <source>
        <dbReference type="Proteomes" id="UP000199236"/>
    </source>
</evidence>
<feature type="region of interest" description="Disordered" evidence="11">
    <location>
        <begin position="239"/>
        <end position="260"/>
    </location>
</feature>
<reference evidence="13 14" key="1">
    <citation type="submission" date="2016-10" db="EMBL/GenBank/DDBJ databases">
        <authorList>
            <person name="de Groot N.N."/>
        </authorList>
    </citation>
    <scope>NUCLEOTIDE SEQUENCE [LARGE SCALE GENOMIC DNA]</scope>
    <source>
        <strain evidence="13 14">CGMCC 1.9157</strain>
    </source>
</reference>
<dbReference type="InterPro" id="IPR017871">
    <property type="entry name" value="ABC_transporter-like_CS"/>
</dbReference>
<evidence type="ECO:0000313" key="13">
    <source>
        <dbReference type="EMBL" id="SFO61887.1"/>
    </source>
</evidence>
<keyword evidence="4" id="KW-0547">Nucleotide-binding</keyword>
<feature type="compositionally biased region" description="Basic and acidic residues" evidence="11">
    <location>
        <begin position="251"/>
        <end position="260"/>
    </location>
</feature>
<keyword evidence="5" id="KW-0862">Zinc</keyword>
<dbReference type="PANTHER" id="PTHR42734">
    <property type="entry name" value="METAL TRANSPORT SYSTEM ATP-BINDING PROTEIN TM_0124-RELATED"/>
    <property type="match status" value="1"/>
</dbReference>
<keyword evidence="14" id="KW-1185">Reference proteome</keyword>
<dbReference type="AlphaFoldDB" id="A0A1I5IMU5"/>
<keyword evidence="9" id="KW-0406">Ion transport</keyword>
<protein>
    <submittedName>
        <fullName evidence="13">Zinc transport system ATP-binding protein</fullName>
    </submittedName>
</protein>
<evidence type="ECO:0000256" key="7">
    <source>
        <dbReference type="ARBA" id="ARBA00022906"/>
    </source>
</evidence>
<keyword evidence="7" id="KW-0864">Zinc transport</keyword>
<evidence type="ECO:0000256" key="8">
    <source>
        <dbReference type="ARBA" id="ARBA00022967"/>
    </source>
</evidence>
<keyword evidence="6 13" id="KW-0067">ATP-binding</keyword>
<evidence type="ECO:0000256" key="9">
    <source>
        <dbReference type="ARBA" id="ARBA00023065"/>
    </source>
</evidence>
<keyword evidence="2" id="KW-0813">Transport</keyword>
<dbReference type="InterPro" id="IPR003439">
    <property type="entry name" value="ABC_transporter-like_ATP-bd"/>
</dbReference>
<name>A0A1I5IMU5_9HYPH</name>
<evidence type="ECO:0000256" key="6">
    <source>
        <dbReference type="ARBA" id="ARBA00022840"/>
    </source>
</evidence>
<gene>
    <name evidence="13" type="ORF">SAMN04488056_10992</name>
</gene>
<dbReference type="GO" id="GO:0016887">
    <property type="term" value="F:ATP hydrolysis activity"/>
    <property type="evidence" value="ECO:0007669"/>
    <property type="project" value="InterPro"/>
</dbReference>
<dbReference type="PROSITE" id="PS50893">
    <property type="entry name" value="ABC_TRANSPORTER_2"/>
    <property type="match status" value="1"/>
</dbReference>
<dbReference type="OrthoDB" id="9780942at2"/>
<dbReference type="InterPro" id="IPR003593">
    <property type="entry name" value="AAA+_ATPase"/>
</dbReference>
<dbReference type="GO" id="GO:0010043">
    <property type="term" value="P:response to zinc ion"/>
    <property type="evidence" value="ECO:0007669"/>
    <property type="project" value="TreeGrafter"/>
</dbReference>
<evidence type="ECO:0000259" key="12">
    <source>
        <dbReference type="PROSITE" id="PS50893"/>
    </source>
</evidence>
<evidence type="ECO:0000256" key="1">
    <source>
        <dbReference type="ARBA" id="ARBA00005417"/>
    </source>
</evidence>
<dbReference type="PROSITE" id="PS00211">
    <property type="entry name" value="ABC_TRANSPORTER_1"/>
    <property type="match status" value="1"/>
</dbReference>
<dbReference type="SMART" id="SM00382">
    <property type="entry name" value="AAA"/>
    <property type="match status" value="1"/>
</dbReference>
<accession>A0A1I5IMU5</accession>
<dbReference type="InterPro" id="IPR027417">
    <property type="entry name" value="P-loop_NTPase"/>
</dbReference>
<dbReference type="SUPFAM" id="SSF52540">
    <property type="entry name" value="P-loop containing nucleoside triphosphate hydrolases"/>
    <property type="match status" value="1"/>
</dbReference>
<evidence type="ECO:0000256" key="5">
    <source>
        <dbReference type="ARBA" id="ARBA00022833"/>
    </source>
</evidence>
<dbReference type="PANTHER" id="PTHR42734:SF9">
    <property type="entry name" value="ZINC IMPORT ATP-BINDING PROTEIN ZNUC"/>
    <property type="match status" value="1"/>
</dbReference>
<organism evidence="13 14">
    <name type="scientific">Cohaesibacter marisflavi</name>
    <dbReference type="NCBI Taxonomy" id="655353"/>
    <lineage>
        <taxon>Bacteria</taxon>
        <taxon>Pseudomonadati</taxon>
        <taxon>Pseudomonadota</taxon>
        <taxon>Alphaproteobacteria</taxon>
        <taxon>Hyphomicrobiales</taxon>
        <taxon>Cohaesibacteraceae</taxon>
    </lineage>
</organism>
<evidence type="ECO:0000256" key="10">
    <source>
        <dbReference type="ARBA" id="ARBA00023136"/>
    </source>
</evidence>
<proteinExistence type="inferred from homology"/>
<dbReference type="RefSeq" id="WP_090073986.1">
    <property type="nucleotide sequence ID" value="NZ_FOVR01000009.1"/>
</dbReference>
<evidence type="ECO:0000256" key="4">
    <source>
        <dbReference type="ARBA" id="ARBA00022741"/>
    </source>
</evidence>
<dbReference type="GO" id="GO:0005524">
    <property type="term" value="F:ATP binding"/>
    <property type="evidence" value="ECO:0007669"/>
    <property type="project" value="UniProtKB-KW"/>
</dbReference>
<dbReference type="Proteomes" id="UP000199236">
    <property type="component" value="Unassembled WGS sequence"/>
</dbReference>
<keyword evidence="3" id="KW-1003">Cell membrane</keyword>